<feature type="non-terminal residue" evidence="2">
    <location>
        <position position="1"/>
    </location>
</feature>
<dbReference type="PANTHER" id="PTHR38015:SF1">
    <property type="entry name" value="OPINE DEHYDROGENASE DOMAIN-CONTAINING PROTEIN"/>
    <property type="match status" value="1"/>
</dbReference>
<dbReference type="AlphaFoldDB" id="X0Y1G4"/>
<comment type="caution">
    <text evidence="2">The sequence shown here is derived from an EMBL/GenBank/DDBJ whole genome shotgun (WGS) entry which is preliminary data.</text>
</comment>
<organism evidence="2">
    <name type="scientific">marine sediment metagenome</name>
    <dbReference type="NCBI Taxonomy" id="412755"/>
    <lineage>
        <taxon>unclassified sequences</taxon>
        <taxon>metagenomes</taxon>
        <taxon>ecological metagenomes</taxon>
    </lineage>
</organism>
<dbReference type="InterPro" id="IPR013328">
    <property type="entry name" value="6PGD_dom2"/>
</dbReference>
<dbReference type="SUPFAM" id="SSF48179">
    <property type="entry name" value="6-phosphogluconate dehydrogenase C-terminal domain-like"/>
    <property type="match status" value="1"/>
</dbReference>
<accession>X0Y1G4</accession>
<dbReference type="EMBL" id="BARS01043659">
    <property type="protein sequence ID" value="GAG41207.1"/>
    <property type="molecule type" value="Genomic_DNA"/>
</dbReference>
<evidence type="ECO:0000313" key="2">
    <source>
        <dbReference type="EMBL" id="GAG41207.1"/>
    </source>
</evidence>
<evidence type="ECO:0000259" key="1">
    <source>
        <dbReference type="Pfam" id="PF02317"/>
    </source>
</evidence>
<feature type="domain" description="Opine dehydrogenase" evidence="1">
    <location>
        <begin position="2"/>
        <end position="84"/>
    </location>
</feature>
<dbReference type="InterPro" id="IPR003421">
    <property type="entry name" value="Opine_DH"/>
</dbReference>
<reference evidence="2" key="1">
    <citation type="journal article" date="2014" name="Front. Microbiol.">
        <title>High frequency of phylogenetically diverse reductive dehalogenase-homologous genes in deep subseafloor sedimentary metagenomes.</title>
        <authorList>
            <person name="Kawai M."/>
            <person name="Futagami T."/>
            <person name="Toyoda A."/>
            <person name="Takaki Y."/>
            <person name="Nishi S."/>
            <person name="Hori S."/>
            <person name="Arai W."/>
            <person name="Tsubouchi T."/>
            <person name="Morono Y."/>
            <person name="Uchiyama I."/>
            <person name="Ito T."/>
            <person name="Fujiyama A."/>
            <person name="Inagaki F."/>
            <person name="Takami H."/>
        </authorList>
    </citation>
    <scope>NUCLEOTIDE SEQUENCE</scope>
    <source>
        <strain evidence="2">Expedition CK06-06</strain>
    </source>
</reference>
<name>X0Y1G4_9ZZZZ</name>
<gene>
    <name evidence="2" type="ORF">S01H1_66058</name>
</gene>
<proteinExistence type="predicted"/>
<dbReference type="Pfam" id="PF02317">
    <property type="entry name" value="Octopine_DH"/>
    <property type="match status" value="1"/>
</dbReference>
<protein>
    <recommendedName>
        <fullName evidence="1">Opine dehydrogenase domain-containing protein</fullName>
    </recommendedName>
</protein>
<dbReference type="Gene3D" id="1.10.1040.10">
    <property type="entry name" value="N-(1-d-carboxylethyl)-l-norvaline Dehydrogenase, domain 2"/>
    <property type="match status" value="1"/>
</dbReference>
<dbReference type="PANTHER" id="PTHR38015">
    <property type="entry name" value="BLR6086 PROTEIN"/>
    <property type="match status" value="1"/>
</dbReference>
<dbReference type="InterPro" id="IPR051729">
    <property type="entry name" value="Opine/Lysopine_DH"/>
</dbReference>
<dbReference type="GO" id="GO:0016491">
    <property type="term" value="F:oxidoreductase activity"/>
    <property type="evidence" value="ECO:0007669"/>
    <property type="project" value="InterPro"/>
</dbReference>
<sequence>KDWLIYSYESSIADKSTLQTCFNTNSAYQGLRVPVKKENDYFLPDFQARYLTEDVPFGLIVIKSIAQLVAVETPVIDEIILTIGQWMGKEYIRGGFLEGKDIKDTRIPQNYGIKHLEEIIIY</sequence>
<dbReference type="InterPro" id="IPR008927">
    <property type="entry name" value="6-PGluconate_DH-like_C_sf"/>
</dbReference>